<organism evidence="1 2">
    <name type="scientific">Companilactobacillus bobalius DSM 19674</name>
    <dbReference type="NCBI Taxonomy" id="1423788"/>
    <lineage>
        <taxon>Bacteria</taxon>
        <taxon>Bacillati</taxon>
        <taxon>Bacillota</taxon>
        <taxon>Bacilli</taxon>
        <taxon>Lactobacillales</taxon>
        <taxon>Lactobacillaceae</taxon>
        <taxon>Companilactobacillus</taxon>
        <taxon>Companilactobacillus bobalius</taxon>
    </lineage>
</organism>
<dbReference type="InterPro" id="IPR008840">
    <property type="entry name" value="Sipho_Gp157"/>
</dbReference>
<comment type="caution">
    <text evidence="1">The sequence shown here is derived from an EMBL/GenBank/DDBJ whole genome shotgun (WGS) entry which is preliminary data.</text>
</comment>
<dbReference type="Proteomes" id="UP000051515">
    <property type="component" value="Unassembled WGS sequence"/>
</dbReference>
<name>A0A0R1KZF1_9LACO</name>
<gene>
    <name evidence="1" type="ORF">FC78_GL000826</name>
</gene>
<accession>A0A0R1KZF1</accession>
<reference evidence="1 2" key="1">
    <citation type="journal article" date="2015" name="Genome Announc.">
        <title>Expanding the biotechnology potential of lactobacilli through comparative genomics of 213 strains and associated genera.</title>
        <authorList>
            <person name="Sun Z."/>
            <person name="Harris H.M."/>
            <person name="McCann A."/>
            <person name="Guo C."/>
            <person name="Argimon S."/>
            <person name="Zhang W."/>
            <person name="Yang X."/>
            <person name="Jeffery I.B."/>
            <person name="Cooney J.C."/>
            <person name="Kagawa T.F."/>
            <person name="Liu W."/>
            <person name="Song Y."/>
            <person name="Salvetti E."/>
            <person name="Wrobel A."/>
            <person name="Rasinkangas P."/>
            <person name="Parkhill J."/>
            <person name="Rea M.C."/>
            <person name="O'Sullivan O."/>
            <person name="Ritari J."/>
            <person name="Douillard F.P."/>
            <person name="Paul Ross R."/>
            <person name="Yang R."/>
            <person name="Briner A.E."/>
            <person name="Felis G.E."/>
            <person name="de Vos W.M."/>
            <person name="Barrangou R."/>
            <person name="Klaenhammer T.R."/>
            <person name="Caufield P.W."/>
            <person name="Cui Y."/>
            <person name="Zhang H."/>
            <person name="O'Toole P.W."/>
        </authorList>
    </citation>
    <scope>NUCLEOTIDE SEQUENCE [LARGE SCALE GENOMIC DNA]</scope>
    <source>
        <strain evidence="1 2">DSM 19674</strain>
    </source>
</reference>
<dbReference type="OrthoDB" id="2168866at2"/>
<dbReference type="EMBL" id="AZDY01000001">
    <property type="protein sequence ID" value="KRK85026.1"/>
    <property type="molecule type" value="Genomic_DNA"/>
</dbReference>
<dbReference type="Pfam" id="PF05565">
    <property type="entry name" value="Sipho_Gp157"/>
    <property type="match status" value="1"/>
</dbReference>
<keyword evidence="2" id="KW-1185">Reference proteome</keyword>
<dbReference type="STRING" id="1423788.FC78_GL000826"/>
<sequence length="158" mass="17582">MSVYKLTGKLLDLQNHADDIDPTTFDDTADSIKLNLGSEYDDVMNLITNLKSDVDGIDSEKKRLTLRKNAINKNIAYLRNIIAQSINASGQTKVKTASHTYSVPGTFKYEVVVNKDTLPSSYFVMKPQTDNALIKEDLLKGKVVGDGKLVKSLRMTIR</sequence>
<dbReference type="RefSeq" id="WP_056950162.1">
    <property type="nucleotide sequence ID" value="NZ_AZDY01000001.1"/>
</dbReference>
<protein>
    <recommendedName>
        <fullName evidence="3">Siphovirus Gp157 family protein</fullName>
    </recommendedName>
</protein>
<dbReference type="PATRIC" id="fig|1423788.3.peg.851"/>
<dbReference type="AlphaFoldDB" id="A0A0R1KZF1"/>
<proteinExistence type="predicted"/>
<evidence type="ECO:0008006" key="3">
    <source>
        <dbReference type="Google" id="ProtNLM"/>
    </source>
</evidence>
<evidence type="ECO:0000313" key="1">
    <source>
        <dbReference type="EMBL" id="KRK85026.1"/>
    </source>
</evidence>
<evidence type="ECO:0000313" key="2">
    <source>
        <dbReference type="Proteomes" id="UP000051515"/>
    </source>
</evidence>